<name>A0AA39TDE7_9AGAR</name>
<keyword evidence="1" id="KW-0175">Coiled coil</keyword>
<reference evidence="3" key="1">
    <citation type="submission" date="2023-06" db="EMBL/GenBank/DDBJ databases">
        <authorList>
            <consortium name="Lawrence Berkeley National Laboratory"/>
            <person name="Ahrendt S."/>
            <person name="Sahu N."/>
            <person name="Indic B."/>
            <person name="Wong-Bajracharya J."/>
            <person name="Merenyi Z."/>
            <person name="Ke H.-M."/>
            <person name="Monk M."/>
            <person name="Kocsube S."/>
            <person name="Drula E."/>
            <person name="Lipzen A."/>
            <person name="Balint B."/>
            <person name="Henrissat B."/>
            <person name="Andreopoulos B."/>
            <person name="Martin F.M."/>
            <person name="Harder C.B."/>
            <person name="Rigling D."/>
            <person name="Ford K.L."/>
            <person name="Foster G.D."/>
            <person name="Pangilinan J."/>
            <person name="Papanicolaou A."/>
            <person name="Barry K."/>
            <person name="LaButti K."/>
            <person name="Viragh M."/>
            <person name="Koriabine M."/>
            <person name="Yan M."/>
            <person name="Riley R."/>
            <person name="Champramary S."/>
            <person name="Plett K.L."/>
            <person name="Tsai I.J."/>
            <person name="Slot J."/>
            <person name="Sipos G."/>
            <person name="Plett J."/>
            <person name="Nagy L.G."/>
            <person name="Grigoriev I.V."/>
        </authorList>
    </citation>
    <scope>NUCLEOTIDE SEQUENCE</scope>
    <source>
        <strain evidence="3">ICMP 16352</strain>
    </source>
</reference>
<feature type="compositionally biased region" description="Polar residues" evidence="2">
    <location>
        <begin position="216"/>
        <end position="302"/>
    </location>
</feature>
<feature type="region of interest" description="Disordered" evidence="2">
    <location>
        <begin position="381"/>
        <end position="445"/>
    </location>
</feature>
<evidence type="ECO:0000256" key="2">
    <source>
        <dbReference type="SAM" id="MobiDB-lite"/>
    </source>
</evidence>
<feature type="compositionally biased region" description="Polar residues" evidence="2">
    <location>
        <begin position="430"/>
        <end position="445"/>
    </location>
</feature>
<protein>
    <submittedName>
        <fullName evidence="3">Uncharacterized protein</fullName>
    </submittedName>
</protein>
<dbReference type="Proteomes" id="UP001175227">
    <property type="component" value="Unassembled WGS sequence"/>
</dbReference>
<dbReference type="EMBL" id="JAUEPR010000008">
    <property type="protein sequence ID" value="KAK0481556.1"/>
    <property type="molecule type" value="Genomic_DNA"/>
</dbReference>
<comment type="caution">
    <text evidence="3">The sequence shown here is derived from an EMBL/GenBank/DDBJ whole genome shotgun (WGS) entry which is preliminary data.</text>
</comment>
<sequence length="445" mass="48515">MFESSLRVCRTENTNYQQDNTGLEAENQRSLSLIRYLESQVKELEQTVKTLQTDNERYRTLLTRAEKAASTAEVSLSMQNSHHKREIAEMQRELAAFKTKPNLDEVIAGLEERNNEMEELLRAKCAEIEENDDRTLDMLKDSKKLTSKVESLSRKVQNLQAKLAAAKASATKNDAMEPAAFQPLAQPRASPPLAQSSSRPLSVSYNIGPSALAGSSRVSPPQSSFPRARSNTVSTPTGRTFSAPASSSQGNPPSASRSLSSRTRPTVLSDAATSSPANIFSTPRSLSRAPTSRIGSKSLTPNRRTDVPDTVTSSAIGKKRAAPDDFADCDAVPPQGFTVDSLPGDRVETGTPRLRKVMNSINSGFTPVRHQLSRPIISLSPKRSPKRRAIAKPSPFMSDVTNNPHIAPSRPDSEDKPLKSSWLGRIRGASSAQATERTAASQDRY</sequence>
<feature type="region of interest" description="Disordered" evidence="2">
    <location>
        <begin position="212"/>
        <end position="349"/>
    </location>
</feature>
<evidence type="ECO:0000313" key="4">
    <source>
        <dbReference type="Proteomes" id="UP001175227"/>
    </source>
</evidence>
<gene>
    <name evidence="3" type="ORF">IW261DRAFT_1084196</name>
</gene>
<feature type="coiled-coil region" evidence="1">
    <location>
        <begin position="34"/>
        <end position="169"/>
    </location>
</feature>
<organism evidence="3 4">
    <name type="scientific">Armillaria novae-zelandiae</name>
    <dbReference type="NCBI Taxonomy" id="153914"/>
    <lineage>
        <taxon>Eukaryota</taxon>
        <taxon>Fungi</taxon>
        <taxon>Dikarya</taxon>
        <taxon>Basidiomycota</taxon>
        <taxon>Agaricomycotina</taxon>
        <taxon>Agaricomycetes</taxon>
        <taxon>Agaricomycetidae</taxon>
        <taxon>Agaricales</taxon>
        <taxon>Marasmiineae</taxon>
        <taxon>Physalacriaceae</taxon>
        <taxon>Armillaria</taxon>
    </lineage>
</organism>
<evidence type="ECO:0000313" key="3">
    <source>
        <dbReference type="EMBL" id="KAK0481556.1"/>
    </source>
</evidence>
<keyword evidence="4" id="KW-1185">Reference proteome</keyword>
<dbReference type="AlphaFoldDB" id="A0AA39TDE7"/>
<proteinExistence type="predicted"/>
<evidence type="ECO:0000256" key="1">
    <source>
        <dbReference type="SAM" id="Coils"/>
    </source>
</evidence>
<accession>A0AA39TDE7</accession>